<protein>
    <submittedName>
        <fullName evidence="1">Uncharacterized protein</fullName>
    </submittedName>
</protein>
<dbReference type="EMBL" id="MK072247">
    <property type="protein sequence ID" value="AYV80746.1"/>
    <property type="molecule type" value="Genomic_DNA"/>
</dbReference>
<sequence length="256" mass="29471">MFHLLYPLILTLIKQKMAEVKRDAELKDVVVDRLLVPKSDIKRDSELKDIVVDQFPEAVRREVEVRLRVRKSVSAPVTRKMENQKFVCVTGCEGFDVENLKIKLGFTGVVINVILQQKNHVAFVQFSNPVDLDKIKRRSHLFDNCELRYCSEEEIKMMGSDPDEGLRSSKLILFVSNLIIPIETLEKKLSPIRIKTVAYYLCQKTGSVVTFIECAGPVQQDDITHGYLFFSEYPSKLCSNESFEKIKKSEKYKCIT</sequence>
<evidence type="ECO:0000313" key="1">
    <source>
        <dbReference type="EMBL" id="AYV80746.1"/>
    </source>
</evidence>
<reference evidence="1" key="1">
    <citation type="submission" date="2018-10" db="EMBL/GenBank/DDBJ databases">
        <title>Hidden diversity of soil giant viruses.</title>
        <authorList>
            <person name="Schulz F."/>
            <person name="Alteio L."/>
            <person name="Goudeau D."/>
            <person name="Ryan E.M."/>
            <person name="Malmstrom R.R."/>
            <person name="Blanchard J."/>
            <person name="Woyke T."/>
        </authorList>
    </citation>
    <scope>NUCLEOTIDE SEQUENCE</scope>
    <source>
        <strain evidence="1">HAV1</strain>
    </source>
</reference>
<gene>
    <name evidence="1" type="ORF">Harvfovirus5_50</name>
</gene>
<accession>A0A3G5A0J5</accession>
<proteinExistence type="predicted"/>
<name>A0A3G5A0J5_9VIRU</name>
<organism evidence="1">
    <name type="scientific">Harvfovirus sp</name>
    <dbReference type="NCBI Taxonomy" id="2487768"/>
    <lineage>
        <taxon>Viruses</taxon>
        <taxon>Varidnaviria</taxon>
        <taxon>Bamfordvirae</taxon>
        <taxon>Nucleocytoviricota</taxon>
        <taxon>Megaviricetes</taxon>
        <taxon>Imitervirales</taxon>
        <taxon>Mimiviridae</taxon>
        <taxon>Klosneuvirinae</taxon>
    </lineage>
</organism>